<gene>
    <name evidence="2" type="ORF">B296_00038353</name>
</gene>
<dbReference type="AlphaFoldDB" id="A0A426XMM5"/>
<evidence type="ECO:0000256" key="1">
    <source>
        <dbReference type="SAM" id="MobiDB-lite"/>
    </source>
</evidence>
<evidence type="ECO:0000313" key="2">
    <source>
        <dbReference type="EMBL" id="RRT40675.1"/>
    </source>
</evidence>
<feature type="region of interest" description="Disordered" evidence="1">
    <location>
        <begin position="71"/>
        <end position="105"/>
    </location>
</feature>
<dbReference type="Proteomes" id="UP000287651">
    <property type="component" value="Unassembled WGS sequence"/>
</dbReference>
<dbReference type="EMBL" id="AMZH03019196">
    <property type="protein sequence ID" value="RRT40675.1"/>
    <property type="molecule type" value="Genomic_DNA"/>
</dbReference>
<evidence type="ECO:0000313" key="3">
    <source>
        <dbReference type="Proteomes" id="UP000287651"/>
    </source>
</evidence>
<reference evidence="2 3" key="1">
    <citation type="journal article" date="2014" name="Agronomy (Basel)">
        <title>A Draft Genome Sequence for Ensete ventricosum, the Drought-Tolerant Tree Against Hunger.</title>
        <authorList>
            <person name="Harrison J."/>
            <person name="Moore K.A."/>
            <person name="Paszkiewicz K."/>
            <person name="Jones T."/>
            <person name="Grant M."/>
            <person name="Ambacheew D."/>
            <person name="Muzemil S."/>
            <person name="Studholme D.J."/>
        </authorList>
    </citation>
    <scope>NUCLEOTIDE SEQUENCE [LARGE SCALE GENOMIC DNA]</scope>
</reference>
<comment type="caution">
    <text evidence="2">The sequence shown here is derived from an EMBL/GenBank/DDBJ whole genome shotgun (WGS) entry which is preliminary data.</text>
</comment>
<protein>
    <submittedName>
        <fullName evidence="2">Uncharacterized protein</fullName>
    </submittedName>
</protein>
<sequence>MEEPTDGKVMVFYTKSGEHVLKLKSRKVHSMGNITKNFMSNERDLTRLSTQHGDAANCANQLSYANDFHERDHTRSFDRSPKTASLSSPIASSPAVTEKANRRTARIDEINMRREVSGDADAKGKLKRVEYGDVSARHRATFWIGGVPIGLG</sequence>
<name>A0A426XMM5_ENSVE</name>
<accession>A0A426XMM5</accession>
<feature type="compositionally biased region" description="Basic and acidic residues" evidence="1">
    <location>
        <begin position="71"/>
        <end position="81"/>
    </location>
</feature>
<feature type="compositionally biased region" description="Low complexity" evidence="1">
    <location>
        <begin position="84"/>
        <end position="95"/>
    </location>
</feature>
<proteinExistence type="predicted"/>
<organism evidence="2 3">
    <name type="scientific">Ensete ventricosum</name>
    <name type="common">Abyssinian banana</name>
    <name type="synonym">Musa ensete</name>
    <dbReference type="NCBI Taxonomy" id="4639"/>
    <lineage>
        <taxon>Eukaryota</taxon>
        <taxon>Viridiplantae</taxon>
        <taxon>Streptophyta</taxon>
        <taxon>Embryophyta</taxon>
        <taxon>Tracheophyta</taxon>
        <taxon>Spermatophyta</taxon>
        <taxon>Magnoliopsida</taxon>
        <taxon>Liliopsida</taxon>
        <taxon>Zingiberales</taxon>
        <taxon>Musaceae</taxon>
        <taxon>Ensete</taxon>
    </lineage>
</organism>